<keyword evidence="5" id="KW-0964">Secreted</keyword>
<comment type="function">
    <text evidence="1">Acts as a defensive agent. Recognizes blood group fucosylated oligosaccharides including A, B, H and Lewis B-type antigens. Does not recognize Lewis A antigen and has low affinity for monovalent haptens.</text>
</comment>
<dbReference type="Proteomes" id="UP000727407">
    <property type="component" value="Unassembled WGS sequence"/>
</dbReference>
<organism evidence="11 12">
    <name type="scientific">Clarias magur</name>
    <name type="common">Asian catfish</name>
    <name type="synonym">Macropteronotus magur</name>
    <dbReference type="NCBI Taxonomy" id="1594786"/>
    <lineage>
        <taxon>Eukaryota</taxon>
        <taxon>Metazoa</taxon>
        <taxon>Chordata</taxon>
        <taxon>Craniata</taxon>
        <taxon>Vertebrata</taxon>
        <taxon>Euteleostomi</taxon>
        <taxon>Actinopterygii</taxon>
        <taxon>Neopterygii</taxon>
        <taxon>Teleostei</taxon>
        <taxon>Ostariophysi</taxon>
        <taxon>Siluriformes</taxon>
        <taxon>Clariidae</taxon>
        <taxon>Clarias</taxon>
    </lineage>
</organism>
<comment type="subunit">
    <text evidence="4">Homotrimer.</text>
</comment>
<evidence type="ECO:0000256" key="7">
    <source>
        <dbReference type="ARBA" id="ARBA00022734"/>
    </source>
</evidence>
<evidence type="ECO:0000256" key="9">
    <source>
        <dbReference type="ARBA" id="ARBA00023157"/>
    </source>
</evidence>
<comment type="similarity">
    <text evidence="3">Belongs to the fucolectin family.</text>
</comment>
<comment type="caution">
    <text evidence="11">The sequence shown here is derived from an EMBL/GenBank/DDBJ whole genome shotgun (WGS) entry which is preliminary data.</text>
</comment>
<dbReference type="InterPro" id="IPR006585">
    <property type="entry name" value="FTP1"/>
</dbReference>
<dbReference type="Pfam" id="PF22633">
    <property type="entry name" value="F5_F8_type_C_2"/>
    <property type="match status" value="1"/>
</dbReference>
<feature type="domain" description="Fucolectin tachylectin-4 pentraxin-1" evidence="10">
    <location>
        <begin position="28"/>
        <end position="173"/>
    </location>
</feature>
<evidence type="ECO:0000256" key="4">
    <source>
        <dbReference type="ARBA" id="ARBA00011233"/>
    </source>
</evidence>
<dbReference type="SMART" id="SM00607">
    <property type="entry name" value="FTP"/>
    <property type="match status" value="1"/>
</dbReference>
<evidence type="ECO:0000313" key="12">
    <source>
        <dbReference type="Proteomes" id="UP000727407"/>
    </source>
</evidence>
<evidence type="ECO:0000256" key="5">
    <source>
        <dbReference type="ARBA" id="ARBA00022525"/>
    </source>
</evidence>
<dbReference type="PANTHER" id="PTHR45713">
    <property type="entry name" value="FTP DOMAIN-CONTAINING PROTEIN"/>
    <property type="match status" value="1"/>
</dbReference>
<dbReference type="Gene3D" id="2.60.120.260">
    <property type="entry name" value="Galactose-binding domain-like"/>
    <property type="match status" value="1"/>
</dbReference>
<gene>
    <name evidence="11" type="ORF">DAT39_010242</name>
</gene>
<keyword evidence="6" id="KW-0479">Metal-binding</keyword>
<keyword evidence="8" id="KW-0106">Calcium</keyword>
<dbReference type="GO" id="GO:0005576">
    <property type="term" value="C:extracellular region"/>
    <property type="evidence" value="ECO:0007669"/>
    <property type="project" value="UniProtKB-SubCell"/>
</dbReference>
<evidence type="ECO:0000256" key="8">
    <source>
        <dbReference type="ARBA" id="ARBA00022837"/>
    </source>
</evidence>
<dbReference type="PANTHER" id="PTHR45713:SF8">
    <property type="entry name" value="SI:CH211-215K15.4"/>
    <property type="match status" value="1"/>
</dbReference>
<protein>
    <submittedName>
        <fullName evidence="11">Fucolectin-like</fullName>
    </submittedName>
</protein>
<dbReference type="EMBL" id="QNUK01000147">
    <property type="protein sequence ID" value="KAF5900043.1"/>
    <property type="molecule type" value="Genomic_DNA"/>
</dbReference>
<dbReference type="GO" id="GO:0042806">
    <property type="term" value="F:fucose binding"/>
    <property type="evidence" value="ECO:0007669"/>
    <property type="project" value="UniProtKB-ARBA"/>
</dbReference>
<accession>A0A8J4U574</accession>
<dbReference type="InterPro" id="IPR051941">
    <property type="entry name" value="BG_Antigen-Binding_Lectin"/>
</dbReference>
<proteinExistence type="inferred from homology"/>
<keyword evidence="12" id="KW-1185">Reference proteome</keyword>
<dbReference type="SUPFAM" id="SSF49785">
    <property type="entry name" value="Galactose-binding domain-like"/>
    <property type="match status" value="1"/>
</dbReference>
<sequence>KMRNSQRFKFLCFGVYIFSSCWILTHQQVDVALRGIAAQSSTLVNAYPAKLAIDGNTASTLSSGSCTHTNADYSPWWRVDLLEVYDISTVIITNRGDACANRINGAEIRIGNSLVNNGNNNPRCVVISSILAGASVSYSCNMMGRYVNVIIPNINQYLTLCEVQVYGVKVPVLKRTFLKLKINSSVDFNNPTIKDIILQK</sequence>
<evidence type="ECO:0000313" key="11">
    <source>
        <dbReference type="EMBL" id="KAF5900043.1"/>
    </source>
</evidence>
<name>A0A8J4U574_CLAMG</name>
<keyword evidence="9" id="KW-1015">Disulfide bond</keyword>
<evidence type="ECO:0000256" key="6">
    <source>
        <dbReference type="ARBA" id="ARBA00022723"/>
    </source>
</evidence>
<comment type="subcellular location">
    <subcellularLocation>
        <location evidence="2">Secreted</location>
    </subcellularLocation>
</comment>
<dbReference type="GO" id="GO:0046872">
    <property type="term" value="F:metal ion binding"/>
    <property type="evidence" value="ECO:0007669"/>
    <property type="project" value="UniProtKB-KW"/>
</dbReference>
<evidence type="ECO:0000256" key="2">
    <source>
        <dbReference type="ARBA" id="ARBA00004613"/>
    </source>
</evidence>
<dbReference type="GO" id="GO:0010185">
    <property type="term" value="P:regulation of cellular defense response"/>
    <property type="evidence" value="ECO:0007669"/>
    <property type="project" value="UniProtKB-ARBA"/>
</dbReference>
<feature type="non-terminal residue" evidence="11">
    <location>
        <position position="1"/>
    </location>
</feature>
<evidence type="ECO:0000259" key="10">
    <source>
        <dbReference type="SMART" id="SM00607"/>
    </source>
</evidence>
<dbReference type="InterPro" id="IPR008979">
    <property type="entry name" value="Galactose-bd-like_sf"/>
</dbReference>
<evidence type="ECO:0000256" key="3">
    <source>
        <dbReference type="ARBA" id="ARBA00010147"/>
    </source>
</evidence>
<dbReference type="AlphaFoldDB" id="A0A8J4U574"/>
<dbReference type="OrthoDB" id="547680at2759"/>
<feature type="non-terminal residue" evidence="11">
    <location>
        <position position="200"/>
    </location>
</feature>
<dbReference type="GO" id="GO:0001868">
    <property type="term" value="P:regulation of complement activation, lectin pathway"/>
    <property type="evidence" value="ECO:0007669"/>
    <property type="project" value="UniProtKB-ARBA"/>
</dbReference>
<keyword evidence="7" id="KW-0430">Lectin</keyword>
<reference evidence="11" key="1">
    <citation type="submission" date="2020-07" db="EMBL/GenBank/DDBJ databases">
        <title>Clarias magur genome sequencing, assembly and annotation.</title>
        <authorList>
            <person name="Kushwaha B."/>
            <person name="Kumar R."/>
            <person name="Das P."/>
            <person name="Joshi C.G."/>
            <person name="Kumar D."/>
            <person name="Nagpure N.S."/>
            <person name="Pandey M."/>
            <person name="Agarwal S."/>
            <person name="Srivastava S."/>
            <person name="Singh M."/>
            <person name="Sahoo L."/>
            <person name="Jayasankar P."/>
            <person name="Meher P.K."/>
            <person name="Koringa P.G."/>
            <person name="Iquebal M.A."/>
            <person name="Das S.P."/>
            <person name="Bit A."/>
            <person name="Patnaik S."/>
            <person name="Patel N."/>
            <person name="Shah T.M."/>
            <person name="Hinsu A."/>
            <person name="Jena J.K."/>
        </authorList>
    </citation>
    <scope>NUCLEOTIDE SEQUENCE</scope>
    <source>
        <strain evidence="11">CIFAMagur01</strain>
        <tissue evidence="11">Testis</tissue>
    </source>
</reference>
<evidence type="ECO:0000256" key="1">
    <source>
        <dbReference type="ARBA" id="ARBA00002219"/>
    </source>
</evidence>